<dbReference type="OrthoDB" id="463972at2"/>
<keyword evidence="1" id="KW-1133">Transmembrane helix</keyword>
<keyword evidence="1" id="KW-0472">Membrane</keyword>
<evidence type="ECO:0000256" key="1">
    <source>
        <dbReference type="SAM" id="Phobius"/>
    </source>
</evidence>
<organism evidence="3 4">
    <name type="scientific">Parathermosynechococcus lividus PCC 6715</name>
    <dbReference type="NCBI Taxonomy" id="1917166"/>
    <lineage>
        <taxon>Bacteria</taxon>
        <taxon>Bacillati</taxon>
        <taxon>Cyanobacteriota</taxon>
        <taxon>Cyanophyceae</taxon>
        <taxon>Acaryochloridales</taxon>
        <taxon>Thermosynechococcaceae</taxon>
        <taxon>Parathermosynechococcus</taxon>
    </lineage>
</organism>
<evidence type="ECO:0000259" key="2">
    <source>
        <dbReference type="Pfam" id="PF13490"/>
    </source>
</evidence>
<keyword evidence="4" id="KW-1185">Reference proteome</keyword>
<feature type="domain" description="Putative zinc-finger" evidence="2">
    <location>
        <begin position="14"/>
        <end position="34"/>
    </location>
</feature>
<keyword evidence="1" id="KW-0812">Transmembrane</keyword>
<dbReference type="RefSeq" id="WP_099797629.1">
    <property type="nucleotide sequence ID" value="NZ_CP018092.1"/>
</dbReference>
<dbReference type="AlphaFoldDB" id="A0A2D2PZ12"/>
<accession>A0A2D2PZ12</accession>
<dbReference type="Pfam" id="PF13490">
    <property type="entry name" value="zf-HC2"/>
    <property type="match status" value="1"/>
</dbReference>
<evidence type="ECO:0000313" key="3">
    <source>
        <dbReference type="EMBL" id="ATS17486.1"/>
    </source>
</evidence>
<sequence>MMDELDHCKRDHFELLSAYLDGEVTAGERQQVEAWLASDPKAQRLYQRLLTLKVQMQQLPVPVSPCPTDYLAARVIAKAQRRPRAVWVWGGVGATLAASVVGVLNGLLPNPLPGSQIAVTSPASIAPEVSPVPVEPTAVGLMLSLDRPPVAIPVSETAPSALTEASTNTAKQD</sequence>
<feature type="transmembrane region" description="Helical" evidence="1">
    <location>
        <begin position="86"/>
        <end position="108"/>
    </location>
</feature>
<dbReference type="EMBL" id="CP018092">
    <property type="protein sequence ID" value="ATS17486.1"/>
    <property type="molecule type" value="Genomic_DNA"/>
</dbReference>
<gene>
    <name evidence="3" type="ORF">BRW62_00565</name>
</gene>
<name>A0A2D2PZ12_PARLV</name>
<reference evidence="4" key="2">
    <citation type="journal article" date="2022" name="Front. Microbiol.">
        <title>Comparative Genomic Analysis Revealed Distinct Molecular Components and Organization of CO2-Concentrating Mechanism in Thermophilic Cyanobacteria.</title>
        <authorList>
            <person name="Tang J."/>
            <person name="Zhou H."/>
            <person name="Yao D."/>
            <person name="Riaz S."/>
            <person name="You D."/>
            <person name="Klepacz-Smolka A."/>
            <person name="Daroch M."/>
        </authorList>
    </citation>
    <scope>NUCLEOTIDE SEQUENCE [LARGE SCALE GENOMIC DNA]</scope>
    <source>
        <strain evidence="4">PCC 6715</strain>
    </source>
</reference>
<dbReference type="KEGG" id="slw:BRW62_00565"/>
<proteinExistence type="predicted"/>
<protein>
    <recommendedName>
        <fullName evidence="2">Putative zinc-finger domain-containing protein</fullName>
    </recommendedName>
</protein>
<reference evidence="3 4" key="1">
    <citation type="submission" date="2016-11" db="EMBL/GenBank/DDBJ databases">
        <title>Complete genome sequence of thermophilic cyanobacteria strain Synechococcus sp. PCC6715.</title>
        <authorList>
            <person name="Tang J."/>
            <person name="Daroch M."/>
            <person name="Liang Y."/>
            <person name="Jiang D."/>
            <person name="Shah M."/>
        </authorList>
    </citation>
    <scope>NUCLEOTIDE SEQUENCE [LARGE SCALE GENOMIC DNA]</scope>
    <source>
        <strain evidence="3 4">PCC 6715</strain>
    </source>
</reference>
<dbReference type="Proteomes" id="UP000231057">
    <property type="component" value="Chromosome"/>
</dbReference>
<evidence type="ECO:0000313" key="4">
    <source>
        <dbReference type="Proteomes" id="UP000231057"/>
    </source>
</evidence>
<dbReference type="InterPro" id="IPR027383">
    <property type="entry name" value="Znf_put"/>
</dbReference>